<sequence>MAAPPKNRTGLYLGLGALGAGAYYFYRAGGDPKLAKEEMKYDMTKVRGKAPTGAPGSDQAERAGEKAGLETNLNIDEAAYNPKTKDADLASQAQRKLDDLGQAGKDQAARLRDEAEQQASKLKNEAGDKANEAKSTVSGWFGGGKKQAENLRDEAGQQASRLKNEAENKANEASKMTKDAENKFSLS</sequence>
<feature type="region of interest" description="Disordered" evidence="1">
    <location>
        <begin position="46"/>
        <end position="187"/>
    </location>
</feature>
<keyword evidence="2" id="KW-0472">Membrane</keyword>
<dbReference type="AlphaFoldDB" id="A0A1L9TNL8"/>
<feature type="compositionally biased region" description="Basic and acidic residues" evidence="1">
    <location>
        <begin position="146"/>
        <end position="155"/>
    </location>
</feature>
<dbReference type="VEuPathDB" id="FungiDB:ASPSYDRAFT_29514"/>
<evidence type="ECO:0000313" key="3">
    <source>
        <dbReference type="EMBL" id="OJJ61002.1"/>
    </source>
</evidence>
<feature type="compositionally biased region" description="Basic and acidic residues" evidence="1">
    <location>
        <begin position="122"/>
        <end position="132"/>
    </location>
</feature>
<keyword evidence="2" id="KW-1133">Transmembrane helix</keyword>
<proteinExistence type="predicted"/>
<reference evidence="4" key="1">
    <citation type="journal article" date="2017" name="Genome Biol.">
        <title>Comparative genomics reveals high biological diversity and specific adaptations in the industrially and medically important fungal genus Aspergillus.</title>
        <authorList>
            <person name="de Vries R.P."/>
            <person name="Riley R."/>
            <person name="Wiebenga A."/>
            <person name="Aguilar-Osorio G."/>
            <person name="Amillis S."/>
            <person name="Uchima C.A."/>
            <person name="Anderluh G."/>
            <person name="Asadollahi M."/>
            <person name="Askin M."/>
            <person name="Barry K."/>
            <person name="Battaglia E."/>
            <person name="Bayram O."/>
            <person name="Benocci T."/>
            <person name="Braus-Stromeyer S.A."/>
            <person name="Caldana C."/>
            <person name="Canovas D."/>
            <person name="Cerqueira G.C."/>
            <person name="Chen F."/>
            <person name="Chen W."/>
            <person name="Choi C."/>
            <person name="Clum A."/>
            <person name="Dos Santos R.A."/>
            <person name="Damasio A.R."/>
            <person name="Diallinas G."/>
            <person name="Emri T."/>
            <person name="Fekete E."/>
            <person name="Flipphi M."/>
            <person name="Freyberg S."/>
            <person name="Gallo A."/>
            <person name="Gournas C."/>
            <person name="Habgood R."/>
            <person name="Hainaut M."/>
            <person name="Harispe M.L."/>
            <person name="Henrissat B."/>
            <person name="Hilden K.S."/>
            <person name="Hope R."/>
            <person name="Hossain A."/>
            <person name="Karabika E."/>
            <person name="Karaffa L."/>
            <person name="Karanyi Z."/>
            <person name="Krasevec N."/>
            <person name="Kuo A."/>
            <person name="Kusch H."/>
            <person name="LaButti K."/>
            <person name="Lagendijk E.L."/>
            <person name="Lapidus A."/>
            <person name="Levasseur A."/>
            <person name="Lindquist E."/>
            <person name="Lipzen A."/>
            <person name="Logrieco A.F."/>
            <person name="MacCabe A."/>
            <person name="Maekelae M.R."/>
            <person name="Malavazi I."/>
            <person name="Melin P."/>
            <person name="Meyer V."/>
            <person name="Mielnichuk N."/>
            <person name="Miskei M."/>
            <person name="Molnar A.P."/>
            <person name="Mule G."/>
            <person name="Ngan C.Y."/>
            <person name="Orejas M."/>
            <person name="Orosz E."/>
            <person name="Ouedraogo J.P."/>
            <person name="Overkamp K.M."/>
            <person name="Park H.-S."/>
            <person name="Perrone G."/>
            <person name="Piumi F."/>
            <person name="Punt P.J."/>
            <person name="Ram A.F."/>
            <person name="Ramon A."/>
            <person name="Rauscher S."/>
            <person name="Record E."/>
            <person name="Riano-Pachon D.M."/>
            <person name="Robert V."/>
            <person name="Roehrig J."/>
            <person name="Ruller R."/>
            <person name="Salamov A."/>
            <person name="Salih N.S."/>
            <person name="Samson R.A."/>
            <person name="Sandor E."/>
            <person name="Sanguinetti M."/>
            <person name="Schuetze T."/>
            <person name="Sepcic K."/>
            <person name="Shelest E."/>
            <person name="Sherlock G."/>
            <person name="Sophianopoulou V."/>
            <person name="Squina F.M."/>
            <person name="Sun H."/>
            <person name="Susca A."/>
            <person name="Todd R.B."/>
            <person name="Tsang A."/>
            <person name="Unkles S.E."/>
            <person name="van de Wiele N."/>
            <person name="van Rossen-Uffink D."/>
            <person name="Oliveira J.V."/>
            <person name="Vesth T.C."/>
            <person name="Visser J."/>
            <person name="Yu J.-H."/>
            <person name="Zhou M."/>
            <person name="Andersen M.R."/>
            <person name="Archer D.B."/>
            <person name="Baker S.E."/>
            <person name="Benoit I."/>
            <person name="Brakhage A.A."/>
            <person name="Braus G.H."/>
            <person name="Fischer R."/>
            <person name="Frisvad J.C."/>
            <person name="Goldman G.H."/>
            <person name="Houbraken J."/>
            <person name="Oakley B."/>
            <person name="Pocsi I."/>
            <person name="Scazzocchio C."/>
            <person name="Seiboth B."/>
            <person name="vanKuyk P.A."/>
            <person name="Wortman J."/>
            <person name="Dyer P.S."/>
            <person name="Grigoriev I.V."/>
        </authorList>
    </citation>
    <scope>NUCLEOTIDE SEQUENCE [LARGE SCALE GENOMIC DNA]</scope>
    <source>
        <strain evidence="4">CBS 593.65</strain>
    </source>
</reference>
<organism evidence="3 4">
    <name type="scientific">Aspergillus sydowii CBS 593.65</name>
    <dbReference type="NCBI Taxonomy" id="1036612"/>
    <lineage>
        <taxon>Eukaryota</taxon>
        <taxon>Fungi</taxon>
        <taxon>Dikarya</taxon>
        <taxon>Ascomycota</taxon>
        <taxon>Pezizomycotina</taxon>
        <taxon>Eurotiomycetes</taxon>
        <taxon>Eurotiomycetidae</taxon>
        <taxon>Eurotiales</taxon>
        <taxon>Aspergillaceae</taxon>
        <taxon>Aspergillus</taxon>
        <taxon>Aspergillus subgen. Nidulantes</taxon>
    </lineage>
</organism>
<evidence type="ECO:0000313" key="4">
    <source>
        <dbReference type="Proteomes" id="UP000184356"/>
    </source>
</evidence>
<dbReference type="Proteomes" id="UP000184356">
    <property type="component" value="Unassembled WGS sequence"/>
</dbReference>
<feature type="compositionally biased region" description="Basic and acidic residues" evidence="1">
    <location>
        <begin position="59"/>
        <end position="68"/>
    </location>
</feature>
<protein>
    <submittedName>
        <fullName evidence="3">Uncharacterized protein</fullName>
    </submittedName>
</protein>
<dbReference type="RefSeq" id="XP_040704808.1">
    <property type="nucleotide sequence ID" value="XM_040844658.1"/>
</dbReference>
<keyword evidence="4" id="KW-1185">Reference proteome</keyword>
<dbReference type="GeneID" id="63760731"/>
<feature type="compositionally biased region" description="Basic and acidic residues" evidence="1">
    <location>
        <begin position="162"/>
        <end position="187"/>
    </location>
</feature>
<evidence type="ECO:0000256" key="1">
    <source>
        <dbReference type="SAM" id="MobiDB-lite"/>
    </source>
</evidence>
<accession>A0A1L9TNL8</accession>
<evidence type="ECO:0000256" key="2">
    <source>
        <dbReference type="SAM" id="Phobius"/>
    </source>
</evidence>
<name>A0A1L9TNL8_9EURO</name>
<dbReference type="EMBL" id="KV878584">
    <property type="protein sequence ID" value="OJJ61002.1"/>
    <property type="molecule type" value="Genomic_DNA"/>
</dbReference>
<keyword evidence="2" id="KW-0812">Transmembrane</keyword>
<feature type="transmembrane region" description="Helical" evidence="2">
    <location>
        <begin position="9"/>
        <end position="26"/>
    </location>
</feature>
<dbReference type="OrthoDB" id="5355126at2759"/>
<gene>
    <name evidence="3" type="ORF">ASPSYDRAFT_29514</name>
</gene>